<evidence type="ECO:0008006" key="4">
    <source>
        <dbReference type="Google" id="ProtNLM"/>
    </source>
</evidence>
<reference evidence="2 3" key="1">
    <citation type="journal article" date="2015" name="Stand. Genomic Sci.">
        <title>Genomic Encyclopedia of Bacterial and Archaeal Type Strains, Phase III: the genomes of soil and plant-associated and newly described type strains.</title>
        <authorList>
            <person name="Whitman W.B."/>
            <person name="Woyke T."/>
            <person name="Klenk H.P."/>
            <person name="Zhou Y."/>
            <person name="Lilburn T.G."/>
            <person name="Beck B.J."/>
            <person name="De Vos P."/>
            <person name="Vandamme P."/>
            <person name="Eisen J.A."/>
            <person name="Garrity G."/>
            <person name="Hugenholtz P."/>
            <person name="Kyrpides N.C."/>
        </authorList>
    </citation>
    <scope>NUCLEOTIDE SEQUENCE [LARGE SCALE GENOMIC DNA]</scope>
    <source>
        <strain evidence="2 3">VKM Ac-2538</strain>
    </source>
</reference>
<feature type="region of interest" description="Disordered" evidence="1">
    <location>
        <begin position="245"/>
        <end position="311"/>
    </location>
</feature>
<evidence type="ECO:0000313" key="2">
    <source>
        <dbReference type="EMBL" id="TCO12141.1"/>
    </source>
</evidence>
<feature type="compositionally biased region" description="Polar residues" evidence="1">
    <location>
        <begin position="270"/>
        <end position="311"/>
    </location>
</feature>
<evidence type="ECO:0000256" key="1">
    <source>
        <dbReference type="SAM" id="MobiDB-lite"/>
    </source>
</evidence>
<comment type="caution">
    <text evidence="2">The sequence shown here is derived from an EMBL/GenBank/DDBJ whole genome shotgun (WGS) entry which is preliminary data.</text>
</comment>
<dbReference type="EMBL" id="SLWM01000027">
    <property type="protein sequence ID" value="TCO12141.1"/>
    <property type="molecule type" value="Genomic_DNA"/>
</dbReference>
<accession>A0ABY2B9A4</accession>
<sequence length="311" mass="33620">MWGVAPGQLGVNVAKHERLQPGDLVLFARNRMFFAAGTVTHKFRNKAAAVDSWAHDEYGMTWELMFSLAEVRRIDWPVPAFAALVGYSPNFNVQNFSVLDADKSRAVEDALASPSPVSTPKQSGFAIAQRVLDGNLAREVQSAARVEQAYLRQLLLGGRVATLTQCHLCGRELPVSLLVAGHIKRRSECTDSEKRDVPNVAMLACRLGCDALFEYGYVTVNPAGKVEATTVGEAAALARHLNGLPCQTPHRAARTARATPAPTRSPPSPVNSTKFSPPHQDTATTLSTAPHSHSVSSPARTSWTRPPHATN</sequence>
<evidence type="ECO:0000313" key="3">
    <source>
        <dbReference type="Proteomes" id="UP000295818"/>
    </source>
</evidence>
<keyword evidence="3" id="KW-1185">Reference proteome</keyword>
<protein>
    <recommendedName>
        <fullName evidence="4">HNH endonuclease</fullName>
    </recommendedName>
</protein>
<organism evidence="2 3">
    <name type="scientific">Kribbella orskensis</name>
    <dbReference type="NCBI Taxonomy" id="2512216"/>
    <lineage>
        <taxon>Bacteria</taxon>
        <taxon>Bacillati</taxon>
        <taxon>Actinomycetota</taxon>
        <taxon>Actinomycetes</taxon>
        <taxon>Propionibacteriales</taxon>
        <taxon>Kribbellaceae</taxon>
        <taxon>Kribbella</taxon>
    </lineage>
</organism>
<name>A0ABY2B9A4_9ACTN</name>
<proteinExistence type="predicted"/>
<dbReference type="Proteomes" id="UP000295818">
    <property type="component" value="Unassembled WGS sequence"/>
</dbReference>
<gene>
    <name evidence="2" type="ORF">EV644_12732</name>
</gene>